<name>A0A7R9AGP1_9CRUS</name>
<dbReference type="OrthoDB" id="424490at2759"/>
<dbReference type="Proteomes" id="UP000677054">
    <property type="component" value="Unassembled WGS sequence"/>
</dbReference>
<organism evidence="3">
    <name type="scientific">Darwinula stevensoni</name>
    <dbReference type="NCBI Taxonomy" id="69355"/>
    <lineage>
        <taxon>Eukaryota</taxon>
        <taxon>Metazoa</taxon>
        <taxon>Ecdysozoa</taxon>
        <taxon>Arthropoda</taxon>
        <taxon>Crustacea</taxon>
        <taxon>Oligostraca</taxon>
        <taxon>Ostracoda</taxon>
        <taxon>Podocopa</taxon>
        <taxon>Podocopida</taxon>
        <taxon>Darwinulocopina</taxon>
        <taxon>Darwinuloidea</taxon>
        <taxon>Darwinulidae</taxon>
        <taxon>Darwinula</taxon>
    </lineage>
</organism>
<feature type="region of interest" description="Disordered" evidence="1">
    <location>
        <begin position="1"/>
        <end position="25"/>
    </location>
</feature>
<proteinExistence type="predicted"/>
<dbReference type="InterPro" id="IPR024445">
    <property type="entry name" value="Tnp_ISXO2-like"/>
</dbReference>
<dbReference type="InterPro" id="IPR053164">
    <property type="entry name" value="IS1016-like_transposase"/>
</dbReference>
<evidence type="ECO:0000313" key="4">
    <source>
        <dbReference type="Proteomes" id="UP000677054"/>
    </source>
</evidence>
<dbReference type="EMBL" id="CAJPEV010007141">
    <property type="protein sequence ID" value="CAG0904605.1"/>
    <property type="molecule type" value="Genomic_DNA"/>
</dbReference>
<evidence type="ECO:0000259" key="2">
    <source>
        <dbReference type="Pfam" id="PF12762"/>
    </source>
</evidence>
<feature type="compositionally biased region" description="Basic and acidic residues" evidence="1">
    <location>
        <begin position="13"/>
        <end position="25"/>
    </location>
</feature>
<keyword evidence="4" id="KW-1185">Reference proteome</keyword>
<reference evidence="3" key="1">
    <citation type="submission" date="2020-11" db="EMBL/GenBank/DDBJ databases">
        <authorList>
            <person name="Tran Van P."/>
        </authorList>
    </citation>
    <scope>NUCLEOTIDE SEQUENCE</scope>
</reference>
<sequence length="153" mass="17818">MARESCQGNALTARRDDRDRNEENCNPHTKTIDVRCFVVEKRDRETFFSIISKNVVPGTQIWTEGWAAYGALPTMGYLHQWVNHENFLNTVNGAHTQNIERCWVEVRRFIQRNRKGTTPGLLQTHLAEFRHRGRMEGVDLFEGLLNVIKFYPA</sequence>
<dbReference type="PANTHER" id="PTHR47163">
    <property type="entry name" value="DDE_TNP_IS1595 DOMAIN-CONTAINING PROTEIN"/>
    <property type="match status" value="1"/>
</dbReference>
<feature type="compositionally biased region" description="Polar residues" evidence="1">
    <location>
        <begin position="1"/>
        <end position="10"/>
    </location>
</feature>
<dbReference type="EMBL" id="LR906658">
    <property type="protein sequence ID" value="CAD7253937.1"/>
    <property type="molecule type" value="Genomic_DNA"/>
</dbReference>
<accession>A0A7R9AGP1</accession>
<dbReference type="PANTHER" id="PTHR47163:SF3">
    <property type="entry name" value="PROTEIN CBG18017"/>
    <property type="match status" value="1"/>
</dbReference>
<evidence type="ECO:0000256" key="1">
    <source>
        <dbReference type="SAM" id="MobiDB-lite"/>
    </source>
</evidence>
<gene>
    <name evidence="3" type="ORF">DSTB1V02_LOCUS13683</name>
</gene>
<dbReference type="AlphaFoldDB" id="A0A7R9AGP1"/>
<feature type="domain" description="ISXO2-like transposase" evidence="2">
    <location>
        <begin position="30"/>
        <end position="132"/>
    </location>
</feature>
<evidence type="ECO:0000313" key="3">
    <source>
        <dbReference type="EMBL" id="CAD7253937.1"/>
    </source>
</evidence>
<dbReference type="Pfam" id="PF12762">
    <property type="entry name" value="DDE_Tnp_IS1595"/>
    <property type="match status" value="1"/>
</dbReference>
<protein>
    <recommendedName>
        <fullName evidence="2">ISXO2-like transposase domain-containing protein</fullName>
    </recommendedName>
</protein>